<dbReference type="PANTHER" id="PTHR43877">
    <property type="entry name" value="AMINOALKYLPHOSPHONATE N-ACETYLTRANSFERASE-RELATED-RELATED"/>
    <property type="match status" value="1"/>
</dbReference>
<evidence type="ECO:0000256" key="1">
    <source>
        <dbReference type="ARBA" id="ARBA00022679"/>
    </source>
</evidence>
<evidence type="ECO:0000259" key="4">
    <source>
        <dbReference type="PROSITE" id="PS51186"/>
    </source>
</evidence>
<proteinExistence type="predicted"/>
<accession>A0ABX4TJU3</accession>
<evidence type="ECO:0000313" key="6">
    <source>
        <dbReference type="Proteomes" id="UP001190825"/>
    </source>
</evidence>
<reference evidence="5 6" key="1">
    <citation type="journal article" date="2018" name="FEMS Microbiol. Ecol.">
        <title>Co-invading symbiotic mutualists of Medicago polymorpha retain high ancestral diversity and contain diverse accessory genomes.</title>
        <authorList>
            <person name="Porter S.S."/>
            <person name="Faber-Hammond J.J."/>
            <person name="Friesen M.L."/>
        </authorList>
    </citation>
    <scope>NUCLEOTIDE SEQUENCE [LARGE SCALE GENOMIC DNA]</scope>
    <source>
        <strain evidence="5 6">Str16</strain>
    </source>
</reference>
<gene>
    <name evidence="5" type="ORF">BMJ33_16360</name>
</gene>
<organism evidence="5 6">
    <name type="scientific">Sinorhizobium medicae</name>
    <dbReference type="NCBI Taxonomy" id="110321"/>
    <lineage>
        <taxon>Bacteria</taxon>
        <taxon>Pseudomonadati</taxon>
        <taxon>Pseudomonadota</taxon>
        <taxon>Alphaproteobacteria</taxon>
        <taxon>Hyphomicrobiales</taxon>
        <taxon>Rhizobiaceae</taxon>
        <taxon>Sinorhizobium/Ensifer group</taxon>
        <taxon>Sinorhizobium</taxon>
    </lineage>
</organism>
<evidence type="ECO:0000313" key="5">
    <source>
        <dbReference type="EMBL" id="PLU02528.1"/>
    </source>
</evidence>
<evidence type="ECO:0000256" key="2">
    <source>
        <dbReference type="ARBA" id="ARBA00023315"/>
    </source>
</evidence>
<keyword evidence="1" id="KW-0808">Transferase</keyword>
<dbReference type="CDD" id="cd04301">
    <property type="entry name" value="NAT_SF"/>
    <property type="match status" value="1"/>
</dbReference>
<dbReference type="EMBL" id="NBUC01000079">
    <property type="protein sequence ID" value="PLU02528.1"/>
    <property type="molecule type" value="Genomic_DNA"/>
</dbReference>
<dbReference type="InterPro" id="IPR000182">
    <property type="entry name" value="GNAT_dom"/>
</dbReference>
<feature type="compositionally biased region" description="Basic and acidic residues" evidence="3">
    <location>
        <begin position="1"/>
        <end position="17"/>
    </location>
</feature>
<dbReference type="SUPFAM" id="SSF55729">
    <property type="entry name" value="Acyl-CoA N-acyltransferases (Nat)"/>
    <property type="match status" value="1"/>
</dbReference>
<dbReference type="InterPro" id="IPR016181">
    <property type="entry name" value="Acyl_CoA_acyltransferase"/>
</dbReference>
<feature type="domain" description="N-acetyltransferase" evidence="4">
    <location>
        <begin position="4"/>
        <end position="155"/>
    </location>
</feature>
<sequence>MGQVAQRDERRSEPEPRRRAHAELVPPEALVYRTKSHFRIWLKEEPNTFYVARLGDNLIGFVSLMGIEVVKLYVVAGARGTGVASALLGFAEQALRQDGVSQAELLSTAGNIRAECFYMRQGWCLINTFDGALWAPPGISQKFVVSTYRYRKRLVD</sequence>
<evidence type="ECO:0000256" key="3">
    <source>
        <dbReference type="SAM" id="MobiDB-lite"/>
    </source>
</evidence>
<keyword evidence="2" id="KW-0012">Acyltransferase</keyword>
<dbReference type="PROSITE" id="PS51186">
    <property type="entry name" value="GNAT"/>
    <property type="match status" value="1"/>
</dbReference>
<dbReference type="InterPro" id="IPR050832">
    <property type="entry name" value="Bact_Acetyltransf"/>
</dbReference>
<dbReference type="Proteomes" id="UP001190825">
    <property type="component" value="Unassembled WGS sequence"/>
</dbReference>
<dbReference type="Pfam" id="PF00583">
    <property type="entry name" value="Acetyltransf_1"/>
    <property type="match status" value="1"/>
</dbReference>
<comment type="caution">
    <text evidence="5">The sequence shown here is derived from an EMBL/GenBank/DDBJ whole genome shotgun (WGS) entry which is preliminary data.</text>
</comment>
<name>A0ABX4TJU3_9HYPH</name>
<protein>
    <submittedName>
        <fullName evidence="5">GNAT family N-acetyltransferase</fullName>
    </submittedName>
</protein>
<dbReference type="Gene3D" id="3.40.630.30">
    <property type="match status" value="1"/>
</dbReference>
<feature type="region of interest" description="Disordered" evidence="3">
    <location>
        <begin position="1"/>
        <end position="20"/>
    </location>
</feature>
<keyword evidence="6" id="KW-1185">Reference proteome</keyword>
<dbReference type="RefSeq" id="WP_101779268.1">
    <property type="nucleotide sequence ID" value="NZ_NBUC01000079.1"/>
</dbReference>
<dbReference type="PANTHER" id="PTHR43877:SF2">
    <property type="entry name" value="AMINOALKYLPHOSPHONATE N-ACETYLTRANSFERASE-RELATED"/>
    <property type="match status" value="1"/>
</dbReference>